<dbReference type="CDD" id="cd04301">
    <property type="entry name" value="NAT_SF"/>
    <property type="match status" value="1"/>
</dbReference>
<dbReference type="SUPFAM" id="SSF55729">
    <property type="entry name" value="Acyl-CoA N-acyltransferases (Nat)"/>
    <property type="match status" value="1"/>
</dbReference>
<sequence>MVDILMLESKFIGKLKDQLQVVFLYLDKNYRDKRLGNKLMDFAKNKAKK</sequence>
<dbReference type="Gene3D" id="3.40.630.30">
    <property type="match status" value="1"/>
</dbReference>
<name>A0A0F9R1H7_9ZZZZ</name>
<accession>A0A0F9R1H7</accession>
<dbReference type="EMBL" id="LAZR01001112">
    <property type="protein sequence ID" value="KKN50465.1"/>
    <property type="molecule type" value="Genomic_DNA"/>
</dbReference>
<protein>
    <recommendedName>
        <fullName evidence="2">N-acetyltransferase domain-containing protein</fullName>
    </recommendedName>
</protein>
<dbReference type="AlphaFoldDB" id="A0A0F9R1H7"/>
<gene>
    <name evidence="1" type="ORF">LCGC14_0632330</name>
</gene>
<reference evidence="1" key="1">
    <citation type="journal article" date="2015" name="Nature">
        <title>Complex archaea that bridge the gap between prokaryotes and eukaryotes.</title>
        <authorList>
            <person name="Spang A."/>
            <person name="Saw J.H."/>
            <person name="Jorgensen S.L."/>
            <person name="Zaremba-Niedzwiedzka K."/>
            <person name="Martijn J."/>
            <person name="Lind A.E."/>
            <person name="van Eijk R."/>
            <person name="Schleper C."/>
            <person name="Guy L."/>
            <person name="Ettema T.J."/>
        </authorList>
    </citation>
    <scope>NUCLEOTIDE SEQUENCE</scope>
</reference>
<proteinExistence type="predicted"/>
<evidence type="ECO:0008006" key="2">
    <source>
        <dbReference type="Google" id="ProtNLM"/>
    </source>
</evidence>
<dbReference type="InterPro" id="IPR016181">
    <property type="entry name" value="Acyl_CoA_acyltransferase"/>
</dbReference>
<organism evidence="1">
    <name type="scientific">marine sediment metagenome</name>
    <dbReference type="NCBI Taxonomy" id="412755"/>
    <lineage>
        <taxon>unclassified sequences</taxon>
        <taxon>metagenomes</taxon>
        <taxon>ecological metagenomes</taxon>
    </lineage>
</organism>
<evidence type="ECO:0000313" key="1">
    <source>
        <dbReference type="EMBL" id="KKN50465.1"/>
    </source>
</evidence>
<comment type="caution">
    <text evidence="1">The sequence shown here is derived from an EMBL/GenBank/DDBJ whole genome shotgun (WGS) entry which is preliminary data.</text>
</comment>